<gene>
    <name evidence="1" type="ORF">Cboi01_000079300</name>
</gene>
<protein>
    <submittedName>
        <fullName evidence="1">Unnamed protein product</fullName>
    </submittedName>
</protein>
<evidence type="ECO:0000313" key="1">
    <source>
        <dbReference type="EMBL" id="GME88241.1"/>
    </source>
</evidence>
<accession>A0ACB5TH17</accession>
<reference evidence="1" key="1">
    <citation type="submission" date="2023-04" db="EMBL/GenBank/DDBJ databases">
        <title>Candida boidinii NBRC 1967.</title>
        <authorList>
            <person name="Ichikawa N."/>
            <person name="Sato H."/>
            <person name="Tonouchi N."/>
        </authorList>
    </citation>
    <scope>NUCLEOTIDE SEQUENCE</scope>
    <source>
        <strain evidence="1">NBRC 1967</strain>
    </source>
</reference>
<dbReference type="EMBL" id="BSXV01000245">
    <property type="protein sequence ID" value="GME88241.1"/>
    <property type="molecule type" value="Genomic_DNA"/>
</dbReference>
<name>A0ACB5TH17_CANBO</name>
<sequence>MIYETIMERSTGQLKVLFLESICNDQSIIEDNVRLKLQGPDYKNMDPNLALKDFVGRLKNYEKAYETIDEDEEKLKNFQFVKMIDVGRKVIACNIKGFLASQIIYYLLNFNLNDRQIWITRHGESTDNVLGKIGGDANLTERGLKFSKALKKFMCYQKEEFNKKQLKKFKERLIIKKKYSMDLLNEENNSFNDNFNDNDQMEDNNNDDELNESQPEEPSFSVWTSMLQRSIQTVQDFPEELFDIKEMKMLDELGAGKCDGMTYEEIQLKFPQDFKARLENKMSYRYPGMGGESYLDVISRLKPVITEVERTTNHILIVTHRVVARVLLSYFLNLNKESIGELDIPLHIIYLFEPNPFGVEWSMYEYDEKTDWFKKVNPEQLENSKKVKQIGISFKERRYSVIPTAPRRYPSSSLSSNSSTFSSSRSTSNLKGLSALSTGSVGGSAGGSNSGSSNSSKNSDIINNNNNNNSYSVSSGISGNVNIPSRFSNRSNTNAIDDLHRVRGTFRNTNNIPSNLLKKQSSGNVNNNNINNNTGNVNNNNNTGNESIFTSELEQKLNKLSIDLKKR</sequence>
<evidence type="ECO:0000313" key="2">
    <source>
        <dbReference type="Proteomes" id="UP001165101"/>
    </source>
</evidence>
<keyword evidence="2" id="KW-1185">Reference proteome</keyword>
<proteinExistence type="predicted"/>
<comment type="caution">
    <text evidence="1">The sequence shown here is derived from an EMBL/GenBank/DDBJ whole genome shotgun (WGS) entry which is preliminary data.</text>
</comment>
<organism evidence="1 2">
    <name type="scientific">Candida boidinii</name>
    <name type="common">Yeast</name>
    <dbReference type="NCBI Taxonomy" id="5477"/>
    <lineage>
        <taxon>Eukaryota</taxon>
        <taxon>Fungi</taxon>
        <taxon>Dikarya</taxon>
        <taxon>Ascomycota</taxon>
        <taxon>Saccharomycotina</taxon>
        <taxon>Pichiomycetes</taxon>
        <taxon>Pichiales</taxon>
        <taxon>Pichiaceae</taxon>
        <taxon>Ogataea</taxon>
        <taxon>Ogataea/Candida clade</taxon>
    </lineage>
</organism>
<dbReference type="Proteomes" id="UP001165101">
    <property type="component" value="Unassembled WGS sequence"/>
</dbReference>